<accession>A0A2H3DQ52</accession>
<protein>
    <recommendedName>
        <fullName evidence="4">WW domain-containing protein</fullName>
    </recommendedName>
</protein>
<dbReference type="Gene3D" id="2.20.70.10">
    <property type="match status" value="1"/>
</dbReference>
<organism evidence="2 3">
    <name type="scientific">Armillaria gallica</name>
    <name type="common">Bulbous honey fungus</name>
    <name type="synonym">Armillaria bulbosa</name>
    <dbReference type="NCBI Taxonomy" id="47427"/>
    <lineage>
        <taxon>Eukaryota</taxon>
        <taxon>Fungi</taxon>
        <taxon>Dikarya</taxon>
        <taxon>Basidiomycota</taxon>
        <taxon>Agaricomycotina</taxon>
        <taxon>Agaricomycetes</taxon>
        <taxon>Agaricomycetidae</taxon>
        <taxon>Agaricales</taxon>
        <taxon>Marasmiineae</taxon>
        <taxon>Physalacriaceae</taxon>
        <taxon>Armillaria</taxon>
    </lineage>
</organism>
<dbReference type="AlphaFoldDB" id="A0A2H3DQ52"/>
<feature type="transmembrane region" description="Helical" evidence="1">
    <location>
        <begin position="453"/>
        <end position="472"/>
    </location>
</feature>
<evidence type="ECO:0000256" key="1">
    <source>
        <dbReference type="SAM" id="Phobius"/>
    </source>
</evidence>
<keyword evidence="1" id="KW-0812">Transmembrane</keyword>
<dbReference type="OrthoDB" id="2674421at2759"/>
<gene>
    <name evidence="2" type="ORF">ARMGADRAFT_1165298</name>
</gene>
<keyword evidence="1" id="KW-0472">Membrane</keyword>
<dbReference type="InParanoid" id="A0A2H3DQ52"/>
<name>A0A2H3DQ52_ARMGA</name>
<keyword evidence="3" id="KW-1185">Reference proteome</keyword>
<feature type="transmembrane region" description="Helical" evidence="1">
    <location>
        <begin position="484"/>
        <end position="502"/>
    </location>
</feature>
<evidence type="ECO:0000313" key="3">
    <source>
        <dbReference type="Proteomes" id="UP000217790"/>
    </source>
</evidence>
<dbReference type="Proteomes" id="UP000217790">
    <property type="component" value="Unassembled WGS sequence"/>
</dbReference>
<proteinExistence type="predicted"/>
<evidence type="ECO:0008006" key="4">
    <source>
        <dbReference type="Google" id="ProtNLM"/>
    </source>
</evidence>
<reference evidence="3" key="1">
    <citation type="journal article" date="2017" name="Nat. Ecol. Evol.">
        <title>Genome expansion and lineage-specific genetic innovations in the forest pathogenic fungi Armillaria.</title>
        <authorList>
            <person name="Sipos G."/>
            <person name="Prasanna A.N."/>
            <person name="Walter M.C."/>
            <person name="O'Connor E."/>
            <person name="Balint B."/>
            <person name="Krizsan K."/>
            <person name="Kiss B."/>
            <person name="Hess J."/>
            <person name="Varga T."/>
            <person name="Slot J."/>
            <person name="Riley R."/>
            <person name="Boka B."/>
            <person name="Rigling D."/>
            <person name="Barry K."/>
            <person name="Lee J."/>
            <person name="Mihaltcheva S."/>
            <person name="LaButti K."/>
            <person name="Lipzen A."/>
            <person name="Waldron R."/>
            <person name="Moloney N.M."/>
            <person name="Sperisen C."/>
            <person name="Kredics L."/>
            <person name="Vagvoelgyi C."/>
            <person name="Patrignani A."/>
            <person name="Fitzpatrick D."/>
            <person name="Nagy I."/>
            <person name="Doyle S."/>
            <person name="Anderson J.B."/>
            <person name="Grigoriev I.V."/>
            <person name="Gueldener U."/>
            <person name="Muensterkoetter M."/>
            <person name="Nagy L.G."/>
        </authorList>
    </citation>
    <scope>NUCLEOTIDE SEQUENCE [LARGE SCALE GENOMIC DNA]</scope>
    <source>
        <strain evidence="3">Ar21-2</strain>
    </source>
</reference>
<keyword evidence="1" id="KW-1133">Transmembrane helix</keyword>
<dbReference type="EMBL" id="KZ293657">
    <property type="protein sequence ID" value="PBK92998.1"/>
    <property type="molecule type" value="Genomic_DNA"/>
</dbReference>
<sequence length="548" mass="62397">MPSTSAFGSSCPQTRWTWIRQILIEATLLSLAIKSHHLPSPVWMLWIASSPSRQASQNPPRRSRPILSRMILKVVGDQFIDETSPSLSAKVSEIAIPYTPPTSVLSLLRLRTKADPWTIRRSSHHSNVYCVRTSSSPGAGDNRIEPPFGSGFSPMSSTNIPSHIFQSLRSQFSGSEGRQCPGQVAESSEPIVQPQCGTPEHTYDWSNDEIKFQEYLPSSIGYYGRKTLIDEFTVPAMQTDFNTCRRTSPTTGEGEVLPMGWTKHTHSDGKPYFYHEHDKIITEEWLYDRDIVEKVARYITILKDAISKRFESFGRLKSWHLYVEIAEYELPAWEGDDRFRCRYYFVNHDAESIFWLSEWRLDIYLELSGEMSPDLIRKYLQREYCVLFAGTNRNDPVYGYDHNPPSPSPLHNREEEHTILFKITKPFLFYASDGYLATLKLIATDRLRSRDHAYVLLAANIAFLAIPSVDVMGANQQLSVTKTLICFSVVVSLGSIIIGLFLSNAHTTLKQGSRSTLLSFIERHCRASRVIEQLAIKYSIPHALLMWG</sequence>
<evidence type="ECO:0000313" key="2">
    <source>
        <dbReference type="EMBL" id="PBK92998.1"/>
    </source>
</evidence>